<dbReference type="Proteomes" id="UP000177320">
    <property type="component" value="Unassembled WGS sequence"/>
</dbReference>
<accession>A0A1F6G199</accession>
<feature type="region of interest" description="Disordered" evidence="1">
    <location>
        <begin position="72"/>
        <end position="105"/>
    </location>
</feature>
<dbReference type="EMBL" id="MFNA01000034">
    <property type="protein sequence ID" value="OGG91908.1"/>
    <property type="molecule type" value="Genomic_DNA"/>
</dbReference>
<feature type="compositionally biased region" description="Basic residues" evidence="1">
    <location>
        <begin position="157"/>
        <end position="172"/>
    </location>
</feature>
<dbReference type="Pfam" id="PF23477">
    <property type="entry name" value="zf_Tbcl_2"/>
    <property type="match status" value="1"/>
</dbReference>
<reference evidence="3 4" key="1">
    <citation type="journal article" date="2016" name="Nat. Commun.">
        <title>Thousands of microbial genomes shed light on interconnected biogeochemical processes in an aquifer system.</title>
        <authorList>
            <person name="Anantharaman K."/>
            <person name="Brown C.T."/>
            <person name="Hug L.A."/>
            <person name="Sharon I."/>
            <person name="Castelle C.J."/>
            <person name="Probst A.J."/>
            <person name="Thomas B.C."/>
            <person name="Singh A."/>
            <person name="Wilkins M.J."/>
            <person name="Karaoz U."/>
            <person name="Brodie E.L."/>
            <person name="Williams K.H."/>
            <person name="Hubbard S.S."/>
            <person name="Banfield J.F."/>
        </authorList>
    </citation>
    <scope>NUCLEOTIDE SEQUENCE [LARGE SCALE GENOMIC DNA]</scope>
</reference>
<feature type="region of interest" description="Disordered" evidence="1">
    <location>
        <begin position="1"/>
        <end position="32"/>
    </location>
</feature>
<sequence>MRRDNRDNQAGGGYRDRRSGGQNFGNRGFGPGRDFGARQKFQAVCSACGASCTVPFRPSGTKPVYCDDCFSKNKSRDGGRDNRSFGRDSYDNRDNRDNRGGDANGKQYQAELKTINYKLDQILKFLKPAVELEFESGIMADEIGEAALKVSKEEKPRTKKERKPVKKFGKKK</sequence>
<organism evidence="3 4">
    <name type="scientific">Candidatus Kuenenbacteria bacterium RIFCSPLOWO2_12_FULL_42_13</name>
    <dbReference type="NCBI Taxonomy" id="1798565"/>
    <lineage>
        <taxon>Bacteria</taxon>
        <taxon>Candidatus Kueneniibacteriota</taxon>
    </lineage>
</organism>
<name>A0A1F6G199_9BACT</name>
<dbReference type="InterPro" id="IPR026363">
    <property type="entry name" value="CxxC-x17-CxxC_dom"/>
</dbReference>
<feature type="compositionally biased region" description="Basic and acidic residues" evidence="1">
    <location>
        <begin position="72"/>
        <end position="100"/>
    </location>
</feature>
<evidence type="ECO:0000256" key="1">
    <source>
        <dbReference type="SAM" id="MobiDB-lite"/>
    </source>
</evidence>
<evidence type="ECO:0000313" key="4">
    <source>
        <dbReference type="Proteomes" id="UP000177320"/>
    </source>
</evidence>
<comment type="caution">
    <text evidence="3">The sequence shown here is derived from an EMBL/GenBank/DDBJ whole genome shotgun (WGS) entry which is preliminary data.</text>
</comment>
<evidence type="ECO:0000259" key="2">
    <source>
        <dbReference type="Pfam" id="PF23477"/>
    </source>
</evidence>
<dbReference type="NCBIfam" id="TIGR04272">
    <property type="entry name" value="cxxc_cxxc_Mbark"/>
    <property type="match status" value="1"/>
</dbReference>
<evidence type="ECO:0000313" key="3">
    <source>
        <dbReference type="EMBL" id="OGG91908.1"/>
    </source>
</evidence>
<dbReference type="AlphaFoldDB" id="A0A1F6G199"/>
<gene>
    <name evidence="3" type="ORF">A3H03_02905</name>
</gene>
<feature type="region of interest" description="Disordered" evidence="1">
    <location>
        <begin position="152"/>
        <end position="172"/>
    </location>
</feature>
<feature type="domain" description="CxxC-x17-CxxC" evidence="2">
    <location>
        <begin position="38"/>
        <end position="74"/>
    </location>
</feature>
<proteinExistence type="predicted"/>
<protein>
    <recommendedName>
        <fullName evidence="2">CxxC-x17-CxxC domain-containing protein</fullName>
    </recommendedName>
</protein>